<evidence type="ECO:0000313" key="3">
    <source>
        <dbReference type="EMBL" id="GMN44240.1"/>
    </source>
</evidence>
<evidence type="ECO:0000259" key="2">
    <source>
        <dbReference type="PROSITE" id="PS51934"/>
    </source>
</evidence>
<dbReference type="Pfam" id="PF04970">
    <property type="entry name" value="LRAT"/>
    <property type="match status" value="1"/>
</dbReference>
<dbReference type="Gramene" id="FCD_00009633-RA">
    <property type="protein sequence ID" value="FCD_00009633-RA:cds"/>
    <property type="gene ID" value="FCD_00009633"/>
</dbReference>
<accession>A0AA88A228</accession>
<reference evidence="3" key="1">
    <citation type="submission" date="2023-07" db="EMBL/GenBank/DDBJ databases">
        <title>draft genome sequence of fig (Ficus carica).</title>
        <authorList>
            <person name="Takahashi T."/>
            <person name="Nishimura K."/>
        </authorList>
    </citation>
    <scope>NUCLEOTIDE SEQUENCE</scope>
</reference>
<dbReference type="PANTHER" id="PTHR46137:SF4">
    <property type="entry name" value="PROTEIN LEAD-SENSITIVE 1"/>
    <property type="match status" value="1"/>
</dbReference>
<dbReference type="Gene3D" id="3.90.1720.10">
    <property type="entry name" value="endopeptidase domain like (from Nostoc punctiforme)"/>
    <property type="match status" value="1"/>
</dbReference>
<dbReference type="EMBL" id="BTGU01000018">
    <property type="protein sequence ID" value="GMN44240.1"/>
    <property type="molecule type" value="Genomic_DNA"/>
</dbReference>
<protein>
    <recommendedName>
        <fullName evidence="2">LRAT domain-containing protein</fullName>
    </recommendedName>
</protein>
<name>A0AA88A228_FICCA</name>
<evidence type="ECO:0000256" key="1">
    <source>
        <dbReference type="SAM" id="MobiDB-lite"/>
    </source>
</evidence>
<keyword evidence="4" id="KW-1185">Reference proteome</keyword>
<evidence type="ECO:0000313" key="4">
    <source>
        <dbReference type="Proteomes" id="UP001187192"/>
    </source>
</evidence>
<feature type="region of interest" description="Disordered" evidence="1">
    <location>
        <begin position="185"/>
        <end position="224"/>
    </location>
</feature>
<proteinExistence type="predicted"/>
<comment type="caution">
    <text evidence="3">The sequence shown here is derived from an EMBL/GenBank/DDBJ whole genome shotgun (WGS) entry which is preliminary data.</text>
</comment>
<dbReference type="PROSITE" id="PS51934">
    <property type="entry name" value="LRAT"/>
    <property type="match status" value="1"/>
</dbReference>
<dbReference type="PANTHER" id="PTHR46137">
    <property type="entry name" value="OS05G0310600 PROTEIN"/>
    <property type="match status" value="1"/>
</dbReference>
<dbReference type="AlphaFoldDB" id="A0AA88A228"/>
<dbReference type="Gramene" id="FCD_00032489-RA">
    <property type="protein sequence ID" value="FCD_00032489-RA:cds"/>
    <property type="gene ID" value="FCD_00032489"/>
</dbReference>
<dbReference type="InterPro" id="IPR007053">
    <property type="entry name" value="LRAT_dom"/>
</dbReference>
<feature type="compositionally biased region" description="Acidic residues" evidence="1">
    <location>
        <begin position="191"/>
        <end position="224"/>
    </location>
</feature>
<sequence>MGVLSNKVDKSMLNKGDHIYSYRKAHLYSNHGIYVGEDRVIQYMSSSKSEGGCTNCEYDPNKLRGVVKTCLDCFLKGHSLYRFEYNVSSAHYVAKRSATCYTGSCNKPDIVVRRATKMLNNNGGNNLNLFAKNSVCFAVLCMTGNPNSAQEVAAKSKVKMTLEFLDVLSTLAAFIGLIDAQMDGDQNNEAAENDDVDESGGDVGGEDDEDEDGGEDDVDEDAGQ</sequence>
<gene>
    <name evidence="3" type="ORF">TIFTF001_013441</name>
</gene>
<dbReference type="Proteomes" id="UP001187192">
    <property type="component" value="Unassembled WGS sequence"/>
</dbReference>
<organism evidence="3 4">
    <name type="scientific">Ficus carica</name>
    <name type="common">Common fig</name>
    <dbReference type="NCBI Taxonomy" id="3494"/>
    <lineage>
        <taxon>Eukaryota</taxon>
        <taxon>Viridiplantae</taxon>
        <taxon>Streptophyta</taxon>
        <taxon>Embryophyta</taxon>
        <taxon>Tracheophyta</taxon>
        <taxon>Spermatophyta</taxon>
        <taxon>Magnoliopsida</taxon>
        <taxon>eudicotyledons</taxon>
        <taxon>Gunneridae</taxon>
        <taxon>Pentapetalae</taxon>
        <taxon>rosids</taxon>
        <taxon>fabids</taxon>
        <taxon>Rosales</taxon>
        <taxon>Moraceae</taxon>
        <taxon>Ficeae</taxon>
        <taxon>Ficus</taxon>
    </lineage>
</organism>
<feature type="domain" description="LRAT" evidence="2">
    <location>
        <begin position="20"/>
        <end position="150"/>
    </location>
</feature>